<sequence>MALDDYVRATAASCGKPEQQYSSKEQVQDHLQPSIIGSFTHDLALKEPIRDRYYRNTYTRHTKIVAWNVHGKSKSSCCDLLTVSSHEAMHEEEKIVCYACWHARI</sequence>
<accession>A0AAW1LJ75</accession>
<name>A0AAW1LJ75_SAPOF</name>
<evidence type="ECO:0000313" key="1">
    <source>
        <dbReference type="EMBL" id="KAK9733396.1"/>
    </source>
</evidence>
<keyword evidence="2" id="KW-1185">Reference proteome</keyword>
<organism evidence="1 2">
    <name type="scientific">Saponaria officinalis</name>
    <name type="common">Common soapwort</name>
    <name type="synonym">Lychnis saponaria</name>
    <dbReference type="NCBI Taxonomy" id="3572"/>
    <lineage>
        <taxon>Eukaryota</taxon>
        <taxon>Viridiplantae</taxon>
        <taxon>Streptophyta</taxon>
        <taxon>Embryophyta</taxon>
        <taxon>Tracheophyta</taxon>
        <taxon>Spermatophyta</taxon>
        <taxon>Magnoliopsida</taxon>
        <taxon>eudicotyledons</taxon>
        <taxon>Gunneridae</taxon>
        <taxon>Pentapetalae</taxon>
        <taxon>Caryophyllales</taxon>
        <taxon>Caryophyllaceae</taxon>
        <taxon>Caryophylleae</taxon>
        <taxon>Saponaria</taxon>
    </lineage>
</organism>
<evidence type="ECO:0000313" key="2">
    <source>
        <dbReference type="Proteomes" id="UP001443914"/>
    </source>
</evidence>
<dbReference type="Proteomes" id="UP001443914">
    <property type="component" value="Unassembled WGS sequence"/>
</dbReference>
<proteinExistence type="predicted"/>
<comment type="caution">
    <text evidence="1">The sequence shown here is derived from an EMBL/GenBank/DDBJ whole genome shotgun (WGS) entry which is preliminary data.</text>
</comment>
<dbReference type="AlphaFoldDB" id="A0AAW1LJ75"/>
<reference evidence="1" key="1">
    <citation type="submission" date="2024-03" db="EMBL/GenBank/DDBJ databases">
        <title>WGS assembly of Saponaria officinalis var. Norfolk2.</title>
        <authorList>
            <person name="Jenkins J."/>
            <person name="Shu S."/>
            <person name="Grimwood J."/>
            <person name="Barry K."/>
            <person name="Goodstein D."/>
            <person name="Schmutz J."/>
            <person name="Leebens-Mack J."/>
            <person name="Osbourn A."/>
        </authorList>
    </citation>
    <scope>NUCLEOTIDE SEQUENCE [LARGE SCALE GENOMIC DNA]</scope>
    <source>
        <strain evidence="1">JIC</strain>
    </source>
</reference>
<gene>
    <name evidence="1" type="ORF">RND81_04G065600</name>
</gene>
<protein>
    <submittedName>
        <fullName evidence="1">Uncharacterized protein</fullName>
    </submittedName>
</protein>
<dbReference type="EMBL" id="JBDFQZ010000004">
    <property type="protein sequence ID" value="KAK9733396.1"/>
    <property type="molecule type" value="Genomic_DNA"/>
</dbReference>